<protein>
    <submittedName>
        <fullName evidence="3">EVE domain-containing protein</fullName>
    </submittedName>
</protein>
<dbReference type="Gene3D" id="3.10.590.10">
    <property type="entry name" value="ph1033 like domains"/>
    <property type="match status" value="1"/>
</dbReference>
<dbReference type="PANTHER" id="PTHR14087:SF7">
    <property type="entry name" value="THYMOCYTE NUCLEAR PROTEIN 1"/>
    <property type="match status" value="1"/>
</dbReference>
<feature type="domain" description="EVE" evidence="2">
    <location>
        <begin position="3"/>
        <end position="151"/>
    </location>
</feature>
<proteinExistence type="predicted"/>
<reference evidence="3 4" key="1">
    <citation type="submission" date="2019-07" db="EMBL/GenBank/DDBJ databases">
        <title>Whole genome shotgun sequence of Brevifollis gellanilyticus NBRC 108608.</title>
        <authorList>
            <person name="Hosoyama A."/>
            <person name="Uohara A."/>
            <person name="Ohji S."/>
            <person name="Ichikawa N."/>
        </authorList>
    </citation>
    <scope>NUCLEOTIDE SEQUENCE [LARGE SCALE GENOMIC DNA]</scope>
    <source>
        <strain evidence="3 4">NBRC 108608</strain>
    </source>
</reference>
<dbReference type="Pfam" id="PF01878">
    <property type="entry name" value="EVE"/>
    <property type="match status" value="1"/>
</dbReference>
<dbReference type="InterPro" id="IPR052181">
    <property type="entry name" value="5hmC_binding"/>
</dbReference>
<evidence type="ECO:0000259" key="2">
    <source>
        <dbReference type="Pfam" id="PF01878"/>
    </source>
</evidence>
<dbReference type="RefSeq" id="WP_146852638.1">
    <property type="nucleotide sequence ID" value="NZ_BKAG01000032.1"/>
</dbReference>
<gene>
    <name evidence="3" type="ORF">BGE01nite_38570</name>
</gene>
<organism evidence="3 4">
    <name type="scientific">Brevifollis gellanilyticus</name>
    <dbReference type="NCBI Taxonomy" id="748831"/>
    <lineage>
        <taxon>Bacteria</taxon>
        <taxon>Pseudomonadati</taxon>
        <taxon>Verrucomicrobiota</taxon>
        <taxon>Verrucomicrobiia</taxon>
        <taxon>Verrucomicrobiales</taxon>
        <taxon>Verrucomicrobiaceae</taxon>
    </lineage>
</organism>
<evidence type="ECO:0000256" key="1">
    <source>
        <dbReference type="ARBA" id="ARBA00022553"/>
    </source>
</evidence>
<dbReference type="FunFam" id="3.10.590.10:FF:000003">
    <property type="entry name" value="Thymocyte nuclear protein 1"/>
    <property type="match status" value="1"/>
</dbReference>
<comment type="caution">
    <text evidence="3">The sequence shown here is derived from an EMBL/GenBank/DDBJ whole genome shotgun (WGS) entry which is preliminary data.</text>
</comment>
<dbReference type="EMBL" id="BKAG01000032">
    <property type="protein sequence ID" value="GEP44566.1"/>
    <property type="molecule type" value="Genomic_DNA"/>
</dbReference>
<dbReference type="InterPro" id="IPR015947">
    <property type="entry name" value="PUA-like_sf"/>
</dbReference>
<accession>A0A512MCW2</accession>
<dbReference type="InterPro" id="IPR002740">
    <property type="entry name" value="EVE_domain"/>
</dbReference>
<dbReference type="SUPFAM" id="SSF88697">
    <property type="entry name" value="PUA domain-like"/>
    <property type="match status" value="1"/>
</dbReference>
<dbReference type="CDD" id="cd21133">
    <property type="entry name" value="EVE"/>
    <property type="match status" value="1"/>
</dbReference>
<sequence length="154" mass="17991">MSHWLLKSEPDVFSFEHLKARPKKTEPWNGVRNYQVRNMMRDDMAMGDLGFFYHSSCEVPGIAGIVKIVKEAYPDHTQFDPSSEYFDKGSKREEPRWLMVDVKWEADFKNFVTLEMLKADPKLADMLILRRGNRLSITPVEKAHWDRICKLGGL</sequence>
<dbReference type="InterPro" id="IPR047197">
    <property type="entry name" value="THYN1-like_EVE"/>
</dbReference>
<name>A0A512MCW2_9BACT</name>
<evidence type="ECO:0000313" key="3">
    <source>
        <dbReference type="EMBL" id="GEP44566.1"/>
    </source>
</evidence>
<keyword evidence="4" id="KW-1185">Reference proteome</keyword>
<evidence type="ECO:0000313" key="4">
    <source>
        <dbReference type="Proteomes" id="UP000321577"/>
    </source>
</evidence>
<dbReference type="PANTHER" id="PTHR14087">
    <property type="entry name" value="THYMOCYTE NUCLEAR PROTEIN 1"/>
    <property type="match status" value="1"/>
</dbReference>
<dbReference type="OrthoDB" id="9791347at2"/>
<keyword evidence="1" id="KW-0597">Phosphoprotein</keyword>
<dbReference type="Proteomes" id="UP000321577">
    <property type="component" value="Unassembled WGS sequence"/>
</dbReference>
<dbReference type="AlphaFoldDB" id="A0A512MCW2"/>